<dbReference type="Pfam" id="PF02698">
    <property type="entry name" value="DUF218"/>
    <property type="match status" value="1"/>
</dbReference>
<reference evidence="2 3" key="1">
    <citation type="submission" date="2020-02" db="EMBL/GenBank/DDBJ databases">
        <title>Genome assembly of a novel Clostridium senegalense strain.</title>
        <authorList>
            <person name="Gupta T.B."/>
            <person name="Jauregui R."/>
            <person name="Maclean P."/>
            <person name="Nawarathana A."/>
            <person name="Brightwell G."/>
        </authorList>
    </citation>
    <scope>NUCLEOTIDE SEQUENCE [LARGE SCALE GENOMIC DNA]</scope>
    <source>
        <strain evidence="2 3">AGRFS4</strain>
    </source>
</reference>
<evidence type="ECO:0000313" key="2">
    <source>
        <dbReference type="EMBL" id="NEU05803.1"/>
    </source>
</evidence>
<dbReference type="GO" id="GO:0043164">
    <property type="term" value="P:Gram-negative-bacterium-type cell wall biogenesis"/>
    <property type="evidence" value="ECO:0007669"/>
    <property type="project" value="TreeGrafter"/>
</dbReference>
<dbReference type="Proteomes" id="UP000481872">
    <property type="component" value="Unassembled WGS sequence"/>
</dbReference>
<dbReference type="EMBL" id="JAAGPU010000026">
    <property type="protein sequence ID" value="NEU05803.1"/>
    <property type="molecule type" value="Genomic_DNA"/>
</dbReference>
<dbReference type="GO" id="GO:0000270">
    <property type="term" value="P:peptidoglycan metabolic process"/>
    <property type="evidence" value="ECO:0007669"/>
    <property type="project" value="TreeGrafter"/>
</dbReference>
<dbReference type="PANTHER" id="PTHR30336:SF4">
    <property type="entry name" value="ENVELOPE BIOGENESIS FACTOR ELYC"/>
    <property type="match status" value="1"/>
</dbReference>
<proteinExistence type="predicted"/>
<dbReference type="InterPro" id="IPR014729">
    <property type="entry name" value="Rossmann-like_a/b/a_fold"/>
</dbReference>
<organism evidence="2 3">
    <name type="scientific">Clostridium senegalense</name>
    <dbReference type="NCBI Taxonomy" id="1465809"/>
    <lineage>
        <taxon>Bacteria</taxon>
        <taxon>Bacillati</taxon>
        <taxon>Bacillota</taxon>
        <taxon>Clostridia</taxon>
        <taxon>Eubacteriales</taxon>
        <taxon>Clostridiaceae</taxon>
        <taxon>Clostridium</taxon>
    </lineage>
</organism>
<dbReference type="RefSeq" id="WP_199870459.1">
    <property type="nucleotide sequence ID" value="NZ_JAAGPU010000026.1"/>
</dbReference>
<dbReference type="InterPro" id="IPR051599">
    <property type="entry name" value="Cell_Envelope_Assoc"/>
</dbReference>
<evidence type="ECO:0000313" key="3">
    <source>
        <dbReference type="Proteomes" id="UP000481872"/>
    </source>
</evidence>
<name>A0A6M0H726_9CLOT</name>
<accession>A0A6M0H726</accession>
<dbReference type="CDD" id="cd06259">
    <property type="entry name" value="YdcF-like"/>
    <property type="match status" value="1"/>
</dbReference>
<sequence>MKSINDITNFIFFENNLKKADIIFIPGGSYAELGEKAAELWKNNYAPCILPSGKYSPKYGYFPSPSSKTDEYNNAYNTEWDFFYDVLIKNGVDKNTILKENNAENTYENAFKSRVVTDKLGLNIRRAIICCKNFHARRCLMYYKWAYPDSELIICPCEVQGINKSNWFKTDKGIERVMGELTRCSSQFKEYIKEFAE</sequence>
<comment type="caution">
    <text evidence="2">The sequence shown here is derived from an EMBL/GenBank/DDBJ whole genome shotgun (WGS) entry which is preliminary data.</text>
</comment>
<dbReference type="GO" id="GO:0005886">
    <property type="term" value="C:plasma membrane"/>
    <property type="evidence" value="ECO:0007669"/>
    <property type="project" value="TreeGrafter"/>
</dbReference>
<dbReference type="InterPro" id="IPR003848">
    <property type="entry name" value="DUF218"/>
</dbReference>
<dbReference type="PANTHER" id="PTHR30336">
    <property type="entry name" value="INNER MEMBRANE PROTEIN, PROBABLE PERMEASE"/>
    <property type="match status" value="1"/>
</dbReference>
<evidence type="ECO:0000259" key="1">
    <source>
        <dbReference type="Pfam" id="PF02698"/>
    </source>
</evidence>
<gene>
    <name evidence="2" type="ORF">G3M99_13285</name>
</gene>
<protein>
    <submittedName>
        <fullName evidence="2">YdcF family protein</fullName>
    </submittedName>
</protein>
<feature type="domain" description="DUF218" evidence="1">
    <location>
        <begin position="22"/>
        <end position="175"/>
    </location>
</feature>
<keyword evidence="3" id="KW-1185">Reference proteome</keyword>
<dbReference type="Gene3D" id="3.40.50.620">
    <property type="entry name" value="HUPs"/>
    <property type="match status" value="1"/>
</dbReference>
<dbReference type="AlphaFoldDB" id="A0A6M0H726"/>